<reference evidence="4" key="1">
    <citation type="journal article" date="2021" name="BMC Genomics">
        <title>Chromosome-level genome assembly and manually-curated proteome of model necrotroph Parastagonospora nodorum Sn15 reveals a genome-wide trove of candidate effector homologs, and redundancy of virulence-related functions within an accessory chromosome.</title>
        <authorList>
            <person name="Bertazzoni S."/>
            <person name="Jones D.A.B."/>
            <person name="Phan H.T."/>
            <person name="Tan K.-C."/>
            <person name="Hane J.K."/>
        </authorList>
    </citation>
    <scope>NUCLEOTIDE SEQUENCE [LARGE SCALE GENOMIC DNA]</scope>
    <source>
        <strain evidence="4">SN15 / ATCC MYA-4574 / FGSC 10173)</strain>
    </source>
</reference>
<organism evidence="3 4">
    <name type="scientific">Phaeosphaeria nodorum (strain SN15 / ATCC MYA-4574 / FGSC 10173)</name>
    <name type="common">Glume blotch fungus</name>
    <name type="synonym">Parastagonospora nodorum</name>
    <dbReference type="NCBI Taxonomy" id="321614"/>
    <lineage>
        <taxon>Eukaryota</taxon>
        <taxon>Fungi</taxon>
        <taxon>Dikarya</taxon>
        <taxon>Ascomycota</taxon>
        <taxon>Pezizomycotina</taxon>
        <taxon>Dothideomycetes</taxon>
        <taxon>Pleosporomycetidae</taxon>
        <taxon>Pleosporales</taxon>
        <taxon>Pleosporineae</taxon>
        <taxon>Phaeosphaeriaceae</taxon>
        <taxon>Parastagonospora</taxon>
    </lineage>
</organism>
<keyword evidence="4" id="KW-1185">Reference proteome</keyword>
<keyword evidence="1" id="KW-0479">Metal-binding</keyword>
<dbReference type="GO" id="GO:0008270">
    <property type="term" value="F:zinc ion binding"/>
    <property type="evidence" value="ECO:0007669"/>
    <property type="project" value="UniProtKB-KW"/>
</dbReference>
<dbReference type="AlphaFoldDB" id="A0A7U2ER04"/>
<dbReference type="Gene3D" id="3.30.160.60">
    <property type="entry name" value="Classic Zinc Finger"/>
    <property type="match status" value="1"/>
</dbReference>
<accession>A0A7U2ER04</accession>
<keyword evidence="1" id="KW-0863">Zinc-finger</keyword>
<dbReference type="PROSITE" id="PS50157">
    <property type="entry name" value="ZINC_FINGER_C2H2_2"/>
    <property type="match status" value="1"/>
</dbReference>
<protein>
    <recommendedName>
        <fullName evidence="2">C2H2-type domain-containing protein</fullName>
    </recommendedName>
</protein>
<feature type="domain" description="C2H2-type" evidence="2">
    <location>
        <begin position="118"/>
        <end position="146"/>
    </location>
</feature>
<dbReference type="PROSITE" id="PS00028">
    <property type="entry name" value="ZINC_FINGER_C2H2_1"/>
    <property type="match status" value="1"/>
</dbReference>
<dbReference type="OMA" id="QYTEFRC"/>
<keyword evidence="1" id="KW-0862">Zinc</keyword>
<proteinExistence type="predicted"/>
<evidence type="ECO:0000313" key="3">
    <source>
        <dbReference type="EMBL" id="QRC90378.1"/>
    </source>
</evidence>
<dbReference type="InterPro" id="IPR013087">
    <property type="entry name" value="Znf_C2H2_type"/>
</dbReference>
<dbReference type="VEuPathDB" id="FungiDB:JI435_097840"/>
<sequence>MSTAENYPLWSFKTFTAIVNGLQSLGRKVDDQTANMEKFEGRLLAIETALGELTHSTSPPGGEPNNATVPKAGHQYTEFRCPHCPPGATKMFKYGKPWEDHFIKDHLEFYTPVEGSGYNCWDCGVHFRTSKKLAEHMWKFHVKTAQK</sequence>
<evidence type="ECO:0000256" key="1">
    <source>
        <dbReference type="PROSITE-ProRule" id="PRU00042"/>
    </source>
</evidence>
<gene>
    <name evidence="3" type="ORF">JI435_097840</name>
</gene>
<name>A0A7U2ER04_PHANO</name>
<evidence type="ECO:0000313" key="4">
    <source>
        <dbReference type="Proteomes" id="UP000663193"/>
    </source>
</evidence>
<evidence type="ECO:0000259" key="2">
    <source>
        <dbReference type="PROSITE" id="PS50157"/>
    </source>
</evidence>
<dbReference type="EMBL" id="CP069023">
    <property type="protein sequence ID" value="QRC90378.1"/>
    <property type="molecule type" value="Genomic_DNA"/>
</dbReference>
<dbReference type="Proteomes" id="UP000663193">
    <property type="component" value="Chromosome 1"/>
</dbReference>